<proteinExistence type="predicted"/>
<dbReference type="InterPro" id="IPR033113">
    <property type="entry name" value="PLA2_histidine"/>
</dbReference>
<dbReference type="PROSITE" id="PS00118">
    <property type="entry name" value="PA2_HIS"/>
    <property type="match status" value="1"/>
</dbReference>
<dbReference type="GO" id="GO:0050482">
    <property type="term" value="P:arachidonate secretion"/>
    <property type="evidence" value="ECO:0007669"/>
    <property type="project" value="InterPro"/>
</dbReference>
<accession>A0A565CC65</accession>
<dbReference type="Gene3D" id="1.20.90.10">
    <property type="entry name" value="Phospholipase A2 domain"/>
    <property type="match status" value="1"/>
</dbReference>
<reference evidence="4" key="1">
    <citation type="submission" date="2019-07" db="EMBL/GenBank/DDBJ databases">
        <authorList>
            <person name="Dittberner H."/>
        </authorList>
    </citation>
    <scope>NUCLEOTIDE SEQUENCE [LARGE SCALE GENOMIC DNA]</scope>
</reference>
<dbReference type="Proteomes" id="UP000489600">
    <property type="component" value="Unassembled WGS sequence"/>
</dbReference>
<keyword evidence="3" id="KW-0732">Signal</keyword>
<dbReference type="InterPro" id="IPR036444">
    <property type="entry name" value="PLipase_A2_dom_sf"/>
</dbReference>
<dbReference type="EMBL" id="CABITT030000007">
    <property type="protein sequence ID" value="VVB11131.1"/>
    <property type="molecule type" value="Genomic_DNA"/>
</dbReference>
<evidence type="ECO:0000256" key="1">
    <source>
        <dbReference type="ARBA" id="ARBA00004613"/>
    </source>
</evidence>
<keyword evidence="5" id="KW-1185">Reference proteome</keyword>
<dbReference type="AlphaFoldDB" id="A0A565CC65"/>
<keyword evidence="2" id="KW-0964">Secreted</keyword>
<evidence type="ECO:0000256" key="3">
    <source>
        <dbReference type="SAM" id="SignalP"/>
    </source>
</evidence>
<gene>
    <name evidence="4" type="ORF">ANE_LOCUS21575</name>
</gene>
<organism evidence="4 5">
    <name type="scientific">Arabis nemorensis</name>
    <dbReference type="NCBI Taxonomy" id="586526"/>
    <lineage>
        <taxon>Eukaryota</taxon>
        <taxon>Viridiplantae</taxon>
        <taxon>Streptophyta</taxon>
        <taxon>Embryophyta</taxon>
        <taxon>Tracheophyta</taxon>
        <taxon>Spermatophyta</taxon>
        <taxon>Magnoliopsida</taxon>
        <taxon>eudicotyledons</taxon>
        <taxon>Gunneridae</taxon>
        <taxon>Pentapetalae</taxon>
        <taxon>rosids</taxon>
        <taxon>malvids</taxon>
        <taxon>Brassicales</taxon>
        <taxon>Brassicaceae</taxon>
        <taxon>Arabideae</taxon>
        <taxon>Arabis</taxon>
    </lineage>
</organism>
<evidence type="ECO:0000313" key="4">
    <source>
        <dbReference type="EMBL" id="VVB11131.1"/>
    </source>
</evidence>
<feature type="signal peptide" evidence="3">
    <location>
        <begin position="1"/>
        <end position="26"/>
    </location>
</feature>
<protein>
    <recommendedName>
        <fullName evidence="6">Phospholipase A2 domain-containing protein</fullName>
    </recommendedName>
</protein>
<dbReference type="GO" id="GO:0004623">
    <property type="term" value="F:phospholipase A2 activity"/>
    <property type="evidence" value="ECO:0007669"/>
    <property type="project" value="InterPro"/>
</dbReference>
<comment type="caution">
    <text evidence="4">The sequence shown here is derived from an EMBL/GenBank/DDBJ whole genome shotgun (WGS) entry which is preliminary data.</text>
</comment>
<evidence type="ECO:0000313" key="5">
    <source>
        <dbReference type="Proteomes" id="UP000489600"/>
    </source>
</evidence>
<sequence length="185" mass="19990">MIHGGALTLVIFGLAGFLLFAVRSQGKCSKTCIQEDCNSVAIRYGKYCGIGYYGCRGEAPCDDLDVCCMTHDTCVGLKGMTYVNCHIQFKHCVNKLNKTINQSTGQKVGFSKRCPYKVVIPTVYKGMDYGIFFSKIGNILKPPGVGSEPVVEANLDQSKADTKDGLGTNKPIQIQEGSKVSASLN</sequence>
<dbReference type="OrthoDB" id="566013at2759"/>
<feature type="chain" id="PRO_5022174610" description="Phospholipase A2 domain-containing protein" evidence="3">
    <location>
        <begin position="27"/>
        <end position="185"/>
    </location>
</feature>
<dbReference type="GO" id="GO:0006644">
    <property type="term" value="P:phospholipid metabolic process"/>
    <property type="evidence" value="ECO:0007669"/>
    <property type="project" value="InterPro"/>
</dbReference>
<name>A0A565CC65_9BRAS</name>
<evidence type="ECO:0000256" key="2">
    <source>
        <dbReference type="ARBA" id="ARBA00022525"/>
    </source>
</evidence>
<comment type="subcellular location">
    <subcellularLocation>
        <location evidence="1">Secreted</location>
    </subcellularLocation>
</comment>
<dbReference type="GO" id="GO:0005576">
    <property type="term" value="C:extracellular region"/>
    <property type="evidence" value="ECO:0007669"/>
    <property type="project" value="UniProtKB-SubCell"/>
</dbReference>
<dbReference type="SUPFAM" id="SSF48619">
    <property type="entry name" value="Phospholipase A2, PLA2"/>
    <property type="match status" value="1"/>
</dbReference>
<evidence type="ECO:0008006" key="6">
    <source>
        <dbReference type="Google" id="ProtNLM"/>
    </source>
</evidence>